<keyword evidence="4 9" id="KW-0808">Transferase</keyword>
<accession>A0ABQ6HE53</accession>
<evidence type="ECO:0000256" key="10">
    <source>
        <dbReference type="PROSITE-ProRule" id="PRU01024"/>
    </source>
</evidence>
<comment type="catalytic activity">
    <reaction evidence="9">
        <text>uridine(1939) in 23S rRNA + S-adenosyl-L-methionine = 5-methyluridine(1939) in 23S rRNA + S-adenosyl-L-homocysteine + H(+)</text>
        <dbReference type="Rhea" id="RHEA:42908"/>
        <dbReference type="Rhea" id="RHEA-COMP:10278"/>
        <dbReference type="Rhea" id="RHEA-COMP:10279"/>
        <dbReference type="ChEBI" id="CHEBI:15378"/>
        <dbReference type="ChEBI" id="CHEBI:57856"/>
        <dbReference type="ChEBI" id="CHEBI:59789"/>
        <dbReference type="ChEBI" id="CHEBI:65315"/>
        <dbReference type="ChEBI" id="CHEBI:74447"/>
        <dbReference type="EC" id="2.1.1.190"/>
    </reaction>
</comment>
<evidence type="ECO:0000256" key="6">
    <source>
        <dbReference type="ARBA" id="ARBA00022723"/>
    </source>
</evidence>
<dbReference type="NCBIfam" id="TIGR00479">
    <property type="entry name" value="rumA"/>
    <property type="match status" value="1"/>
</dbReference>
<comment type="similarity">
    <text evidence="9">Belongs to the class I-like SAM-binding methyltransferase superfamily. RNA M5U methyltransferase family. RlmD subfamily.</text>
</comment>
<evidence type="ECO:0000256" key="2">
    <source>
        <dbReference type="ARBA" id="ARBA00022552"/>
    </source>
</evidence>
<comment type="caution">
    <text evidence="9">Lacks conserved residue(s) required for the propagation of feature annotation.</text>
</comment>
<evidence type="ECO:0000256" key="8">
    <source>
        <dbReference type="ARBA" id="ARBA00023014"/>
    </source>
</evidence>
<dbReference type="PROSITE" id="PS51687">
    <property type="entry name" value="SAM_MT_RNA_M5U"/>
    <property type="match status" value="1"/>
</dbReference>
<dbReference type="PANTHER" id="PTHR11061:SF49">
    <property type="entry name" value="23S RRNA (URACIL(1939)-C(5))-METHYLTRANSFERASE RLMD"/>
    <property type="match status" value="1"/>
</dbReference>
<keyword evidence="14" id="KW-1185">Reference proteome</keyword>
<name>A0ABQ6HE53_9GAMM</name>
<dbReference type="EMBL" id="BSSV01000002">
    <property type="protein sequence ID" value="GLX85030.1"/>
    <property type="molecule type" value="Genomic_DNA"/>
</dbReference>
<dbReference type="PROSITE" id="PS01230">
    <property type="entry name" value="TRMA_1"/>
    <property type="match status" value="1"/>
</dbReference>
<dbReference type="InterPro" id="IPR002792">
    <property type="entry name" value="TRAM_dom"/>
</dbReference>
<protein>
    <recommendedName>
        <fullName evidence="9">23S rRNA (uracil(1939)-C(5))-methyltransferase RlmD</fullName>
        <ecNumber evidence="9">2.1.1.190</ecNumber>
    </recommendedName>
    <alternativeName>
        <fullName evidence="9">23S rRNA(m5U1939)-methyltransferase</fullName>
    </alternativeName>
</protein>
<dbReference type="Gene3D" id="2.40.50.1070">
    <property type="match status" value="1"/>
</dbReference>
<dbReference type="InterPro" id="IPR029063">
    <property type="entry name" value="SAM-dependent_MTases_sf"/>
</dbReference>
<dbReference type="Gene3D" id="2.40.50.140">
    <property type="entry name" value="Nucleic acid-binding proteins"/>
    <property type="match status" value="1"/>
</dbReference>
<dbReference type="Gene3D" id="3.40.50.150">
    <property type="entry name" value="Vaccinia Virus protein VP39"/>
    <property type="match status" value="1"/>
</dbReference>
<evidence type="ECO:0000256" key="7">
    <source>
        <dbReference type="ARBA" id="ARBA00023004"/>
    </source>
</evidence>
<dbReference type="HAMAP" id="MF_01010">
    <property type="entry name" value="23SrRNA_methyltr_RlmD"/>
    <property type="match status" value="1"/>
</dbReference>
<dbReference type="PANTHER" id="PTHR11061">
    <property type="entry name" value="RNA M5U METHYLTRANSFERASE"/>
    <property type="match status" value="1"/>
</dbReference>
<dbReference type="Pfam" id="PF05958">
    <property type="entry name" value="tRNA_U5-meth_tr"/>
    <property type="match status" value="1"/>
</dbReference>
<dbReference type="SUPFAM" id="SSF53335">
    <property type="entry name" value="S-adenosyl-L-methionine-dependent methyltransferases"/>
    <property type="match status" value="1"/>
</dbReference>
<keyword evidence="2 9" id="KW-0698">rRNA processing</keyword>
<comment type="function">
    <text evidence="9">Catalyzes the formation of 5-methyl-uridine at position 1939 (m5U1939) in 23S rRNA.</text>
</comment>
<evidence type="ECO:0000256" key="5">
    <source>
        <dbReference type="ARBA" id="ARBA00022691"/>
    </source>
</evidence>
<feature type="binding site" evidence="10">
    <location>
        <position position="310"/>
    </location>
    <ligand>
        <name>S-adenosyl-L-methionine</name>
        <dbReference type="ChEBI" id="CHEBI:59789"/>
    </ligand>
</feature>
<gene>
    <name evidence="9 13" type="primary">rlmD</name>
    <name evidence="13" type="ORF">tloyanaT_12820</name>
</gene>
<feature type="binding site" evidence="9">
    <location>
        <position position="358"/>
    </location>
    <ligand>
        <name>S-adenosyl-L-methionine</name>
        <dbReference type="ChEBI" id="CHEBI:59789"/>
    </ligand>
</feature>
<sequence>MVKIFKPAASKSLKGKSLKVKIERMDFNGRGVARYQKKPVFVAGALPTEVVNVRVLDQTSKYLVGQLKEVVESSEHRVSPKCEHNKVCGGCDLQHLAQSQHIDMKLRKVNELFARQGIHELAWQQPIVEDMWHYRRKARLGVQYHKDGTAVVGFRESNTNQVTPIKECITLVKPLSLLIRPITELVNLLPNKSIGHIELIHSMDEGESLVTIVVRQLGNLTDETKSAWLMFTQQYSDNARIQVHFDFGGGSELVSLSKFSPLMYVVDSDIKINFEPDNFIQVHHQVNEKMISQALSWLSLTRDDNVLDLYCGLGNFSLPIAKRVTQVTGVEGVEEMVDKASRNAKSNKLNNVAFFQANLNEEWKKSSWQTSSYTKILLDPARAGALEACQQLGQFGASDIVYVSCDPATLARDSAELIKQGYALKKIALMDMFSQTKHVETMVLFQRVDS</sequence>
<feature type="binding site" evidence="9 10">
    <location>
        <position position="331"/>
    </location>
    <ligand>
        <name>S-adenosyl-L-methionine</name>
        <dbReference type="ChEBI" id="CHEBI:59789"/>
    </ligand>
</feature>
<keyword evidence="1 9" id="KW-0004">4Fe-4S</keyword>
<dbReference type="InterPro" id="IPR012340">
    <property type="entry name" value="NA-bd_OB-fold"/>
</dbReference>
<evidence type="ECO:0000313" key="13">
    <source>
        <dbReference type="EMBL" id="GLX85030.1"/>
    </source>
</evidence>
<comment type="caution">
    <text evidence="13">The sequence shown here is derived from an EMBL/GenBank/DDBJ whole genome shotgun (WGS) entry which is preliminary data.</text>
</comment>
<dbReference type="RefSeq" id="WP_284296745.1">
    <property type="nucleotide sequence ID" value="NZ_BSSV01000002.1"/>
</dbReference>
<dbReference type="SUPFAM" id="SSF50249">
    <property type="entry name" value="Nucleic acid-binding proteins"/>
    <property type="match status" value="1"/>
</dbReference>
<reference evidence="13 14" key="1">
    <citation type="submission" date="2023-03" db="EMBL/GenBank/DDBJ databases">
        <title>Thalassotalea loyana LMG 22536T draft genome sequence.</title>
        <authorList>
            <person name="Sawabe T."/>
        </authorList>
    </citation>
    <scope>NUCLEOTIDE SEQUENCE [LARGE SCALE GENOMIC DNA]</scope>
    <source>
        <strain evidence="13 14">LMG 22536</strain>
    </source>
</reference>
<proteinExistence type="inferred from homology"/>
<dbReference type="PROSITE" id="PS50926">
    <property type="entry name" value="TRAM"/>
    <property type="match status" value="1"/>
</dbReference>
<evidence type="ECO:0000256" key="9">
    <source>
        <dbReference type="HAMAP-Rule" id="MF_01010"/>
    </source>
</evidence>
<dbReference type="InterPro" id="IPR001566">
    <property type="entry name" value="23S_rRNA_MeTrfase_RlmD"/>
</dbReference>
<dbReference type="Pfam" id="PF01938">
    <property type="entry name" value="TRAM"/>
    <property type="match status" value="1"/>
</dbReference>
<feature type="active site" description="Nucleophile" evidence="9 10">
    <location>
        <position position="405"/>
    </location>
</feature>
<evidence type="ECO:0000256" key="1">
    <source>
        <dbReference type="ARBA" id="ARBA00022485"/>
    </source>
</evidence>
<feature type="binding site" evidence="9">
    <location>
        <position position="88"/>
    </location>
    <ligand>
        <name>[4Fe-4S] cluster</name>
        <dbReference type="ChEBI" id="CHEBI:49883"/>
    </ligand>
</feature>
<feature type="binding site" evidence="9">
    <location>
        <position position="91"/>
    </location>
    <ligand>
        <name>[4Fe-4S] cluster</name>
        <dbReference type="ChEBI" id="CHEBI:49883"/>
    </ligand>
</feature>
<evidence type="ECO:0000259" key="12">
    <source>
        <dbReference type="PROSITE" id="PS50926"/>
    </source>
</evidence>
<keyword evidence="7 9" id="KW-0408">Iron</keyword>
<keyword evidence="8 9" id="KW-0411">Iron-sulfur</keyword>
<feature type="binding site" evidence="9">
    <location>
        <position position="315"/>
    </location>
    <ligand>
        <name>S-adenosyl-L-methionine</name>
        <dbReference type="ChEBI" id="CHEBI:59789"/>
    </ligand>
</feature>
<organism evidence="13 14">
    <name type="scientific">Thalassotalea loyana</name>
    <dbReference type="NCBI Taxonomy" id="280483"/>
    <lineage>
        <taxon>Bacteria</taxon>
        <taxon>Pseudomonadati</taxon>
        <taxon>Pseudomonadota</taxon>
        <taxon>Gammaproteobacteria</taxon>
        <taxon>Alteromonadales</taxon>
        <taxon>Colwelliaceae</taxon>
        <taxon>Thalassotalea</taxon>
    </lineage>
</organism>
<keyword evidence="6 9" id="KW-0479">Metal-binding</keyword>
<feature type="binding site" evidence="9">
    <location>
        <position position="168"/>
    </location>
    <ligand>
        <name>[4Fe-4S] cluster</name>
        <dbReference type="ChEBI" id="CHEBI:49883"/>
    </ligand>
</feature>
<keyword evidence="5 9" id="KW-0949">S-adenosyl-L-methionine</keyword>
<evidence type="ECO:0000256" key="11">
    <source>
        <dbReference type="PROSITE-ProRule" id="PRU10015"/>
    </source>
</evidence>
<dbReference type="NCBIfam" id="NF009639">
    <property type="entry name" value="PRK13168.1"/>
    <property type="match status" value="1"/>
</dbReference>
<feature type="active site" evidence="11">
    <location>
        <position position="405"/>
    </location>
</feature>
<dbReference type="InterPro" id="IPR030390">
    <property type="entry name" value="MeTrfase_TrmA_AS"/>
</dbReference>
<feature type="domain" description="TRAM" evidence="12">
    <location>
        <begin position="11"/>
        <end position="69"/>
    </location>
</feature>
<dbReference type="EC" id="2.1.1.190" evidence="9"/>
<feature type="binding site" evidence="9 10">
    <location>
        <position position="379"/>
    </location>
    <ligand>
        <name>S-adenosyl-L-methionine</name>
        <dbReference type="ChEBI" id="CHEBI:59789"/>
    </ligand>
</feature>
<keyword evidence="3 9" id="KW-0489">Methyltransferase</keyword>
<dbReference type="CDD" id="cd02440">
    <property type="entry name" value="AdoMet_MTases"/>
    <property type="match status" value="1"/>
</dbReference>
<feature type="binding site" evidence="9">
    <location>
        <position position="82"/>
    </location>
    <ligand>
        <name>[4Fe-4S] cluster</name>
        <dbReference type="ChEBI" id="CHEBI:49883"/>
    </ligand>
</feature>
<feature type="binding site" evidence="9 10">
    <location>
        <position position="281"/>
    </location>
    <ligand>
        <name>S-adenosyl-L-methionine</name>
        <dbReference type="ChEBI" id="CHEBI:59789"/>
    </ligand>
</feature>
<evidence type="ECO:0000256" key="4">
    <source>
        <dbReference type="ARBA" id="ARBA00022679"/>
    </source>
</evidence>
<dbReference type="InterPro" id="IPR010280">
    <property type="entry name" value="U5_MeTrfase_fam"/>
</dbReference>
<evidence type="ECO:0000256" key="3">
    <source>
        <dbReference type="ARBA" id="ARBA00022603"/>
    </source>
</evidence>
<evidence type="ECO:0000313" key="14">
    <source>
        <dbReference type="Proteomes" id="UP001157134"/>
    </source>
</evidence>
<dbReference type="Proteomes" id="UP001157134">
    <property type="component" value="Unassembled WGS sequence"/>
</dbReference>